<dbReference type="GO" id="GO:0003700">
    <property type="term" value="F:DNA-binding transcription factor activity"/>
    <property type="evidence" value="ECO:0007669"/>
    <property type="project" value="InterPro"/>
</dbReference>
<evidence type="ECO:0000259" key="8">
    <source>
        <dbReference type="PROSITE" id="PS50066"/>
    </source>
</evidence>
<dbReference type="PANTHER" id="PTHR48019">
    <property type="entry name" value="SERUM RESPONSE FACTOR HOMOLOG"/>
    <property type="match status" value="1"/>
</dbReference>
<dbReference type="InterPro" id="IPR002487">
    <property type="entry name" value="TF_Kbox"/>
</dbReference>
<dbReference type="InterPro" id="IPR050142">
    <property type="entry name" value="MADS-box/MEF2_TF"/>
</dbReference>
<feature type="coiled-coil region" evidence="6">
    <location>
        <begin position="99"/>
        <end position="162"/>
    </location>
</feature>
<dbReference type="Pfam" id="PF00319">
    <property type="entry name" value="SRF-TF"/>
    <property type="match status" value="1"/>
</dbReference>
<protein>
    <submittedName>
        <fullName evidence="10">MADS-box transcription factor</fullName>
    </submittedName>
</protein>
<feature type="domain" description="MADS-box" evidence="8">
    <location>
        <begin position="1"/>
        <end position="36"/>
    </location>
</feature>
<evidence type="ECO:0000259" key="9">
    <source>
        <dbReference type="PROSITE" id="PS51297"/>
    </source>
</evidence>
<keyword evidence="2" id="KW-0805">Transcription regulation</keyword>
<dbReference type="SMART" id="SM00432">
    <property type="entry name" value="MADS"/>
    <property type="match status" value="1"/>
</dbReference>
<feature type="domain" description="K-box" evidence="9">
    <location>
        <begin position="62"/>
        <end position="152"/>
    </location>
</feature>
<accession>A0A023JAZ9</accession>
<dbReference type="GO" id="GO:0003677">
    <property type="term" value="F:DNA binding"/>
    <property type="evidence" value="ECO:0007669"/>
    <property type="project" value="UniProtKB-KW"/>
</dbReference>
<dbReference type="InterPro" id="IPR002100">
    <property type="entry name" value="TF_MADSbox"/>
</dbReference>
<evidence type="ECO:0000256" key="6">
    <source>
        <dbReference type="SAM" id="Coils"/>
    </source>
</evidence>
<dbReference type="Gene3D" id="3.40.1810.10">
    <property type="entry name" value="Transcription factor, MADS-box"/>
    <property type="match status" value="1"/>
</dbReference>
<dbReference type="GO" id="GO:0005634">
    <property type="term" value="C:nucleus"/>
    <property type="evidence" value="ECO:0007669"/>
    <property type="project" value="UniProtKB-SubCell"/>
</dbReference>
<dbReference type="InterPro" id="IPR036879">
    <property type="entry name" value="TF_MADSbox_sf"/>
</dbReference>
<dbReference type="GO" id="GO:0046983">
    <property type="term" value="F:protein dimerization activity"/>
    <property type="evidence" value="ECO:0007669"/>
    <property type="project" value="InterPro"/>
</dbReference>
<evidence type="ECO:0000256" key="7">
    <source>
        <dbReference type="SAM" id="MobiDB-lite"/>
    </source>
</evidence>
<organism evidence="10">
    <name type="scientific">Pera bumeliifolia</name>
    <dbReference type="NCBI Taxonomy" id="1241927"/>
    <lineage>
        <taxon>Eukaryota</taxon>
        <taxon>Viridiplantae</taxon>
        <taxon>Streptophyta</taxon>
        <taxon>Embryophyta</taxon>
        <taxon>Tracheophyta</taxon>
        <taxon>Spermatophyta</taxon>
        <taxon>Magnoliopsida</taxon>
        <taxon>eudicotyledons</taxon>
        <taxon>Gunneridae</taxon>
        <taxon>Pentapetalae</taxon>
        <taxon>rosids</taxon>
        <taxon>fabids</taxon>
        <taxon>Malpighiales</taxon>
        <taxon>Peraceae</taxon>
        <taxon>Pera</taxon>
    </lineage>
</organism>
<feature type="compositionally biased region" description="Low complexity" evidence="7">
    <location>
        <begin position="175"/>
        <end position="190"/>
    </location>
</feature>
<dbReference type="PROSITE" id="PS51297">
    <property type="entry name" value="K_BOX"/>
    <property type="match status" value="1"/>
</dbReference>
<dbReference type="AlphaFoldDB" id="A0A023JAZ9"/>
<proteinExistence type="evidence at transcript level"/>
<feature type="non-terminal residue" evidence="10">
    <location>
        <position position="1"/>
    </location>
</feature>
<dbReference type="SUPFAM" id="SSF55455">
    <property type="entry name" value="SRF-like"/>
    <property type="match status" value="1"/>
</dbReference>
<keyword evidence="5" id="KW-0539">Nucleus</keyword>
<keyword evidence="3" id="KW-0238">DNA-binding</keyword>
<dbReference type="EMBL" id="KF730040">
    <property type="protein sequence ID" value="AHH28281.1"/>
    <property type="molecule type" value="mRNA"/>
</dbReference>
<keyword evidence="6" id="KW-0175">Coiled coil</keyword>
<dbReference type="PROSITE" id="PS50066">
    <property type="entry name" value="MADS_BOX_2"/>
    <property type="match status" value="1"/>
</dbReference>
<sequence length="240" mass="27012">TGLLKKAHEISVLCDAEVALVVFSTKGKLFEYSTDSSMERILEKYERYSNPETHLTDESQQPASLTLEHSKLVARIEILNRSLRNLTGEDLDSLSLRELQHLEQQIDNGMKRIRSKKNQLYHESLSDLQKKERALNEQNNVLAKQLKENEKTMAEIARREQQNLGQNSSPSFMVPAAAPSQPPARSAVAPSLPPARSLPPLTIGGSIQTRELMNENAETETETYPTNNLVPSWMLRHVNG</sequence>
<evidence type="ECO:0000256" key="4">
    <source>
        <dbReference type="ARBA" id="ARBA00023163"/>
    </source>
</evidence>
<name>A0A023JAZ9_9ROSI</name>
<evidence type="ECO:0000256" key="5">
    <source>
        <dbReference type="ARBA" id="ARBA00023242"/>
    </source>
</evidence>
<feature type="compositionally biased region" description="Polar residues" evidence="7">
    <location>
        <begin position="162"/>
        <end position="171"/>
    </location>
</feature>
<comment type="subcellular location">
    <subcellularLocation>
        <location evidence="1">Nucleus</location>
    </subcellularLocation>
</comment>
<reference evidence="10" key="1">
    <citation type="journal article" date="2013" name="Proc. Natl. Acad. Sci. U.S.A.">
        <title>Developmental origins of the world's largest flowers, Rafflesiaceae.</title>
        <authorList>
            <person name="Nikolov L.A."/>
            <person name="Endress P.K."/>
            <person name="Sugumaran M."/>
            <person name="Sasirat S."/>
            <person name="Vessabutr S."/>
            <person name="Kramer E.M."/>
            <person name="Davis C.C."/>
        </authorList>
    </citation>
    <scope>NUCLEOTIDE SEQUENCE</scope>
</reference>
<evidence type="ECO:0000313" key="10">
    <source>
        <dbReference type="EMBL" id="AHH28281.1"/>
    </source>
</evidence>
<dbReference type="Pfam" id="PF01486">
    <property type="entry name" value="K-box"/>
    <property type="match status" value="1"/>
</dbReference>
<evidence type="ECO:0000256" key="1">
    <source>
        <dbReference type="ARBA" id="ARBA00004123"/>
    </source>
</evidence>
<evidence type="ECO:0000256" key="2">
    <source>
        <dbReference type="ARBA" id="ARBA00023015"/>
    </source>
</evidence>
<keyword evidence="4" id="KW-0804">Transcription</keyword>
<feature type="region of interest" description="Disordered" evidence="7">
    <location>
        <begin position="162"/>
        <end position="203"/>
    </location>
</feature>
<evidence type="ECO:0000256" key="3">
    <source>
        <dbReference type="ARBA" id="ARBA00023125"/>
    </source>
</evidence>